<evidence type="ECO:0000256" key="5">
    <source>
        <dbReference type="ARBA" id="ARBA00023163"/>
    </source>
</evidence>
<evidence type="ECO:0000313" key="10">
    <source>
        <dbReference type="EMBL" id="QDZ16899.1"/>
    </source>
</evidence>
<dbReference type="KEGG" id="huw:FPZ11_13855"/>
<proteinExistence type="predicted"/>
<protein>
    <submittedName>
        <fullName evidence="10">Response regulator transcription factor</fullName>
    </submittedName>
</protein>
<keyword evidence="1 6" id="KW-0597">Phosphoprotein</keyword>
<dbReference type="GO" id="GO:0006355">
    <property type="term" value="P:regulation of DNA-templated transcription"/>
    <property type="evidence" value="ECO:0007669"/>
    <property type="project" value="InterPro"/>
</dbReference>
<dbReference type="Pfam" id="PF00072">
    <property type="entry name" value="Response_reg"/>
    <property type="match status" value="1"/>
</dbReference>
<dbReference type="Gene3D" id="6.10.250.690">
    <property type="match status" value="1"/>
</dbReference>
<dbReference type="InterPro" id="IPR001789">
    <property type="entry name" value="Sig_transdc_resp-reg_receiver"/>
</dbReference>
<dbReference type="Gene3D" id="1.10.10.10">
    <property type="entry name" value="Winged helix-like DNA-binding domain superfamily/Winged helix DNA-binding domain"/>
    <property type="match status" value="1"/>
</dbReference>
<keyword evidence="4 7" id="KW-0238">DNA-binding</keyword>
<organism evidence="10 11">
    <name type="scientific">Humibacter ginsenosidimutans</name>
    <dbReference type="NCBI Taxonomy" id="2599293"/>
    <lineage>
        <taxon>Bacteria</taxon>
        <taxon>Bacillati</taxon>
        <taxon>Actinomycetota</taxon>
        <taxon>Actinomycetes</taxon>
        <taxon>Micrococcales</taxon>
        <taxon>Microbacteriaceae</taxon>
        <taxon>Humibacter</taxon>
    </lineage>
</organism>
<accession>A0A5B8M9D6</accession>
<dbReference type="InterPro" id="IPR001867">
    <property type="entry name" value="OmpR/PhoB-type_DNA-bd"/>
</dbReference>
<gene>
    <name evidence="10" type="ORF">FPZ11_13855</name>
</gene>
<evidence type="ECO:0000259" key="8">
    <source>
        <dbReference type="PROSITE" id="PS50110"/>
    </source>
</evidence>
<dbReference type="Gene3D" id="3.40.50.2300">
    <property type="match status" value="1"/>
</dbReference>
<feature type="domain" description="Response regulatory" evidence="8">
    <location>
        <begin position="1"/>
        <end position="105"/>
    </location>
</feature>
<feature type="modified residue" description="4-aspartylphosphate" evidence="6">
    <location>
        <position position="40"/>
    </location>
</feature>
<dbReference type="GO" id="GO:0032993">
    <property type="term" value="C:protein-DNA complex"/>
    <property type="evidence" value="ECO:0007669"/>
    <property type="project" value="TreeGrafter"/>
</dbReference>
<dbReference type="OrthoDB" id="9812490at2"/>
<dbReference type="CDD" id="cd00383">
    <property type="entry name" value="trans_reg_C"/>
    <property type="match status" value="1"/>
</dbReference>
<dbReference type="PANTHER" id="PTHR48111:SF1">
    <property type="entry name" value="TWO-COMPONENT RESPONSE REGULATOR ORR33"/>
    <property type="match status" value="1"/>
</dbReference>
<sequence length="228" mass="25121">MARLLRRGLDAEGYDVIAVDNGVDALIALRDHPVDAMAVDVMLPGMSGFELCRRVRESGRTMPILLLTARDAVEDRVFGLDSGADDYLTKPFAFAELAARLRALLRRDASGKPTLRVGKLTIDSLEHKASVDGKQVAFSPREFSLVRLLATHAGEMVTRSDILDDIWGGHEHIDQNVLDQYVSYVRRKLDASATGIRITTVRGLGYRLEPVEAHDAAAEAEPSAEQRR</sequence>
<evidence type="ECO:0000313" key="11">
    <source>
        <dbReference type="Proteomes" id="UP000320216"/>
    </source>
</evidence>
<evidence type="ECO:0000256" key="3">
    <source>
        <dbReference type="ARBA" id="ARBA00023015"/>
    </source>
</evidence>
<dbReference type="InterPro" id="IPR011006">
    <property type="entry name" value="CheY-like_superfamily"/>
</dbReference>
<dbReference type="SMART" id="SM00448">
    <property type="entry name" value="REC"/>
    <property type="match status" value="1"/>
</dbReference>
<dbReference type="Pfam" id="PF00486">
    <property type="entry name" value="Trans_reg_C"/>
    <property type="match status" value="1"/>
</dbReference>
<dbReference type="SMART" id="SM00862">
    <property type="entry name" value="Trans_reg_C"/>
    <property type="match status" value="1"/>
</dbReference>
<dbReference type="GO" id="GO:0000976">
    <property type="term" value="F:transcription cis-regulatory region binding"/>
    <property type="evidence" value="ECO:0007669"/>
    <property type="project" value="TreeGrafter"/>
</dbReference>
<dbReference type="InterPro" id="IPR039420">
    <property type="entry name" value="WalR-like"/>
</dbReference>
<keyword evidence="2" id="KW-0902">Two-component regulatory system</keyword>
<dbReference type="SUPFAM" id="SSF52172">
    <property type="entry name" value="CheY-like"/>
    <property type="match status" value="1"/>
</dbReference>
<dbReference type="PANTHER" id="PTHR48111">
    <property type="entry name" value="REGULATOR OF RPOS"/>
    <property type="match status" value="1"/>
</dbReference>
<dbReference type="GO" id="GO:0005829">
    <property type="term" value="C:cytosol"/>
    <property type="evidence" value="ECO:0007669"/>
    <property type="project" value="TreeGrafter"/>
</dbReference>
<keyword evidence="5" id="KW-0804">Transcription</keyword>
<dbReference type="PROSITE" id="PS51755">
    <property type="entry name" value="OMPR_PHOB"/>
    <property type="match status" value="1"/>
</dbReference>
<keyword evidence="11" id="KW-1185">Reference proteome</keyword>
<dbReference type="InterPro" id="IPR016032">
    <property type="entry name" value="Sig_transdc_resp-reg_C-effctor"/>
</dbReference>
<dbReference type="AlphaFoldDB" id="A0A5B8M9D6"/>
<dbReference type="InterPro" id="IPR036388">
    <property type="entry name" value="WH-like_DNA-bd_sf"/>
</dbReference>
<evidence type="ECO:0000256" key="6">
    <source>
        <dbReference type="PROSITE-ProRule" id="PRU00169"/>
    </source>
</evidence>
<evidence type="ECO:0000256" key="1">
    <source>
        <dbReference type="ARBA" id="ARBA00022553"/>
    </source>
</evidence>
<dbReference type="SUPFAM" id="SSF46894">
    <property type="entry name" value="C-terminal effector domain of the bipartite response regulators"/>
    <property type="match status" value="1"/>
</dbReference>
<dbReference type="PROSITE" id="PS50110">
    <property type="entry name" value="RESPONSE_REGULATORY"/>
    <property type="match status" value="1"/>
</dbReference>
<dbReference type="GO" id="GO:0000156">
    <property type="term" value="F:phosphorelay response regulator activity"/>
    <property type="evidence" value="ECO:0007669"/>
    <property type="project" value="TreeGrafter"/>
</dbReference>
<reference evidence="10 11" key="1">
    <citation type="submission" date="2019-07" db="EMBL/GenBank/DDBJ databases">
        <title>Full genome sequence of Humibacter sp. WJ7-1.</title>
        <authorList>
            <person name="Im W.-T."/>
        </authorList>
    </citation>
    <scope>NUCLEOTIDE SEQUENCE [LARGE SCALE GENOMIC DNA]</scope>
    <source>
        <strain evidence="10 11">WJ7-1</strain>
    </source>
</reference>
<name>A0A5B8M9D6_9MICO</name>
<dbReference type="CDD" id="cd17574">
    <property type="entry name" value="REC_OmpR"/>
    <property type="match status" value="1"/>
</dbReference>
<evidence type="ECO:0000256" key="2">
    <source>
        <dbReference type="ARBA" id="ARBA00023012"/>
    </source>
</evidence>
<dbReference type="EMBL" id="CP042305">
    <property type="protein sequence ID" value="QDZ16899.1"/>
    <property type="molecule type" value="Genomic_DNA"/>
</dbReference>
<evidence type="ECO:0000256" key="4">
    <source>
        <dbReference type="ARBA" id="ARBA00023125"/>
    </source>
</evidence>
<keyword evidence="3" id="KW-0805">Transcription regulation</keyword>
<feature type="DNA-binding region" description="OmpR/PhoB-type" evidence="7">
    <location>
        <begin position="112"/>
        <end position="210"/>
    </location>
</feature>
<evidence type="ECO:0000259" key="9">
    <source>
        <dbReference type="PROSITE" id="PS51755"/>
    </source>
</evidence>
<evidence type="ECO:0000256" key="7">
    <source>
        <dbReference type="PROSITE-ProRule" id="PRU01091"/>
    </source>
</evidence>
<feature type="domain" description="OmpR/PhoB-type" evidence="9">
    <location>
        <begin position="112"/>
        <end position="210"/>
    </location>
</feature>
<dbReference type="Proteomes" id="UP000320216">
    <property type="component" value="Chromosome"/>
</dbReference>